<protein>
    <submittedName>
        <fullName evidence="1">Transposon Ty3-I Gag-Pol poly</fullName>
    </submittedName>
</protein>
<sequence>MATKLTHLAPPPAFDAESDKSSLAQRWKDWRERFDMYLLAANITDARQKRALLLYVAGPAVHKIFNTLTDTGTDYKTAVEKLDSYFQPQKNVIYQRYVFKQTRPSPDESVDHFITRLRQNRLNRLTTNRSRIGDQNESFQQESKTANISGKYTGNCFNCGSNYFPGHKQVCPAQGKSCRSCGKLNHFAKEKSNEIDNSIKAIITTPRETGTESSANDDSDEYTFTLTQGQSKFSPMKVTKTNKGVFVTAKINETDIRLVFDSGATTNILDSASFERIQKNTAKFQLEPTSIKIYPYNSTVPRPTTGKFEVQFYNGTKTTSATFHVVEGNSGSLLGYETQQNWDFCMLMSTKQQPCLVLHQATHLIWSQSFSTYLLALQVSARIEELEALDIIERASGPTSWVSPVVAAPKPHDPSEVR</sequence>
<comment type="caution">
    <text evidence="1">The sequence shown here is derived from an EMBL/GenBank/DDBJ whole genome shotgun (WGS) entry which is preliminary data.</text>
</comment>
<dbReference type="PANTHER" id="PTHR33198">
    <property type="entry name" value="ANK_REP_REGION DOMAIN-CONTAINING PROTEIN-RELATED"/>
    <property type="match status" value="1"/>
</dbReference>
<keyword evidence="2" id="KW-1185">Reference proteome</keyword>
<dbReference type="Proteomes" id="UP001152795">
    <property type="component" value="Unassembled WGS sequence"/>
</dbReference>
<dbReference type="OrthoDB" id="8039770at2759"/>
<evidence type="ECO:0000313" key="2">
    <source>
        <dbReference type="Proteomes" id="UP001152795"/>
    </source>
</evidence>
<dbReference type="GO" id="GO:0004190">
    <property type="term" value="F:aspartic-type endopeptidase activity"/>
    <property type="evidence" value="ECO:0007669"/>
    <property type="project" value="InterPro"/>
</dbReference>
<dbReference type="EMBL" id="CACRXK020024191">
    <property type="protein sequence ID" value="CAB4038424.1"/>
    <property type="molecule type" value="Genomic_DNA"/>
</dbReference>
<dbReference type="Gene3D" id="2.40.70.10">
    <property type="entry name" value="Acid Proteases"/>
    <property type="match status" value="1"/>
</dbReference>
<dbReference type="PANTHER" id="PTHR33198:SF19">
    <property type="entry name" value="CCHC-TYPE DOMAIN-CONTAINING PROTEIN"/>
    <property type="match status" value="1"/>
</dbReference>
<dbReference type="AlphaFoldDB" id="A0A7D9LSM8"/>
<feature type="non-terminal residue" evidence="1">
    <location>
        <position position="418"/>
    </location>
</feature>
<organism evidence="1 2">
    <name type="scientific">Paramuricea clavata</name>
    <name type="common">Red gorgonian</name>
    <name type="synonym">Violescent sea-whip</name>
    <dbReference type="NCBI Taxonomy" id="317549"/>
    <lineage>
        <taxon>Eukaryota</taxon>
        <taxon>Metazoa</taxon>
        <taxon>Cnidaria</taxon>
        <taxon>Anthozoa</taxon>
        <taxon>Octocorallia</taxon>
        <taxon>Malacalcyonacea</taxon>
        <taxon>Plexauridae</taxon>
        <taxon>Paramuricea</taxon>
    </lineage>
</organism>
<dbReference type="InterPro" id="IPR021109">
    <property type="entry name" value="Peptidase_aspartic_dom_sf"/>
</dbReference>
<dbReference type="SUPFAM" id="SSF50630">
    <property type="entry name" value="Acid proteases"/>
    <property type="match status" value="1"/>
</dbReference>
<proteinExistence type="predicted"/>
<evidence type="ECO:0000313" key="1">
    <source>
        <dbReference type="EMBL" id="CAB4038424.1"/>
    </source>
</evidence>
<dbReference type="GO" id="GO:0006508">
    <property type="term" value="P:proteolysis"/>
    <property type="evidence" value="ECO:0007669"/>
    <property type="project" value="InterPro"/>
</dbReference>
<accession>A0A7D9LSM8</accession>
<gene>
    <name evidence="1" type="ORF">PACLA_8A062604</name>
</gene>
<dbReference type="InterPro" id="IPR001969">
    <property type="entry name" value="Aspartic_peptidase_AS"/>
</dbReference>
<name>A0A7D9LSM8_PARCT</name>
<reference evidence="1" key="1">
    <citation type="submission" date="2020-04" db="EMBL/GenBank/DDBJ databases">
        <authorList>
            <person name="Alioto T."/>
            <person name="Alioto T."/>
            <person name="Gomez Garrido J."/>
        </authorList>
    </citation>
    <scope>NUCLEOTIDE SEQUENCE</scope>
    <source>
        <strain evidence="1">A484AB</strain>
    </source>
</reference>
<dbReference type="CDD" id="cd00303">
    <property type="entry name" value="retropepsin_like"/>
    <property type="match status" value="1"/>
</dbReference>
<dbReference type="PROSITE" id="PS00141">
    <property type="entry name" value="ASP_PROTEASE"/>
    <property type="match status" value="1"/>
</dbReference>